<evidence type="ECO:0000313" key="4">
    <source>
        <dbReference type="Proteomes" id="UP000016462"/>
    </source>
</evidence>
<keyword evidence="4" id="KW-1185">Reference proteome</keyword>
<dbReference type="EMBL" id="ASHR01000005">
    <property type="protein sequence ID" value="ERG65334.1"/>
    <property type="molecule type" value="Genomic_DNA"/>
</dbReference>
<feature type="region of interest" description="Disordered" evidence="1">
    <location>
        <begin position="301"/>
        <end position="324"/>
    </location>
</feature>
<feature type="signal peptide" evidence="2">
    <location>
        <begin position="1"/>
        <end position="21"/>
    </location>
</feature>
<organism evidence="3 4">
    <name type="scientific">Agrococcus pavilionensis RW1</name>
    <dbReference type="NCBI Taxonomy" id="1330458"/>
    <lineage>
        <taxon>Bacteria</taxon>
        <taxon>Bacillati</taxon>
        <taxon>Actinomycetota</taxon>
        <taxon>Actinomycetes</taxon>
        <taxon>Micrococcales</taxon>
        <taxon>Microbacteriaceae</taxon>
        <taxon>Agrococcus</taxon>
    </lineage>
</organism>
<dbReference type="Proteomes" id="UP000016462">
    <property type="component" value="Unassembled WGS sequence"/>
</dbReference>
<feature type="region of interest" description="Disordered" evidence="1">
    <location>
        <begin position="27"/>
        <end position="57"/>
    </location>
</feature>
<accession>U1LS33</accession>
<gene>
    <name evidence="3" type="ORF">L332_12920</name>
</gene>
<sequence length="324" mass="33856">MYGAGLVLAFGATFTIAGALAPDDAAASWSHGDRADHGDPSSGMATPSQTAQRAEEVDVTGVTIARSGLTMGPIAAPAATGETGSLSFQILDRVGEPLTEFETAHGKDLHLITVRADGSEYRHVHPELDRTTGTWSLPWSWDSAGSYRVYADFVTADETAVTLSRMVDVAGALEPQPAAAVSLRDTVDGFDVAVTGELVAGGASDLTVEVTRDGDPVTDLEPYLGAFGHLVALRQGDLAYMHVHAHGDEPQPGDVAGPEVAFTAETPTAGRYLLYLDFQVDGQVHTAQFVLDAIASTDTAVATEEPVGTDGPEDTDGDAEHDEH</sequence>
<reference evidence="3 4" key="1">
    <citation type="journal article" date="2013" name="Genome Announc.">
        <title>First draft genome sequence from a member of the genus agrococcus, isolated from modern microbialites.</title>
        <authorList>
            <person name="White R.A.III."/>
            <person name="Grassa C.J."/>
            <person name="Suttle C.A."/>
        </authorList>
    </citation>
    <scope>NUCLEOTIDE SEQUENCE [LARGE SCALE GENOMIC DNA]</scope>
    <source>
        <strain evidence="3 4">RW1</strain>
    </source>
</reference>
<evidence type="ECO:0000313" key="3">
    <source>
        <dbReference type="EMBL" id="ERG65334.1"/>
    </source>
</evidence>
<comment type="caution">
    <text evidence="3">The sequence shown here is derived from an EMBL/GenBank/DDBJ whole genome shotgun (WGS) entry which is preliminary data.</text>
</comment>
<protein>
    <recommendedName>
        <fullName evidence="5">Heavy metal-binding domain-containing protein</fullName>
    </recommendedName>
</protein>
<name>U1LS33_9MICO</name>
<proteinExistence type="predicted"/>
<dbReference type="AlphaFoldDB" id="U1LS33"/>
<feature type="chain" id="PRO_5039580024" description="Heavy metal-binding domain-containing protein" evidence="2">
    <location>
        <begin position="22"/>
        <end position="324"/>
    </location>
</feature>
<evidence type="ECO:0008006" key="5">
    <source>
        <dbReference type="Google" id="ProtNLM"/>
    </source>
</evidence>
<evidence type="ECO:0000256" key="2">
    <source>
        <dbReference type="SAM" id="SignalP"/>
    </source>
</evidence>
<feature type="compositionally biased region" description="Polar residues" evidence="1">
    <location>
        <begin position="43"/>
        <end position="52"/>
    </location>
</feature>
<evidence type="ECO:0000256" key="1">
    <source>
        <dbReference type="SAM" id="MobiDB-lite"/>
    </source>
</evidence>
<feature type="compositionally biased region" description="Acidic residues" evidence="1">
    <location>
        <begin position="311"/>
        <end position="324"/>
    </location>
</feature>
<keyword evidence="2" id="KW-0732">Signal</keyword>